<evidence type="ECO:0000313" key="3">
    <source>
        <dbReference type="EMBL" id="MBU2710886.1"/>
    </source>
</evidence>
<dbReference type="RefSeq" id="WP_215819051.1">
    <property type="nucleotide sequence ID" value="NZ_JAGSOY010000012.1"/>
</dbReference>
<organism evidence="3 4">
    <name type="scientific">Zooshikella harenae</name>
    <dbReference type="NCBI Taxonomy" id="2827238"/>
    <lineage>
        <taxon>Bacteria</taxon>
        <taxon>Pseudomonadati</taxon>
        <taxon>Pseudomonadota</taxon>
        <taxon>Gammaproteobacteria</taxon>
        <taxon>Oceanospirillales</taxon>
        <taxon>Zooshikellaceae</taxon>
        <taxon>Zooshikella</taxon>
    </lineage>
</organism>
<reference evidence="3 4" key="1">
    <citation type="submission" date="2021-04" db="EMBL/GenBank/DDBJ databases">
        <authorList>
            <person name="Pira H."/>
            <person name="Risdian C."/>
            <person name="Wink J."/>
        </authorList>
    </citation>
    <scope>NUCLEOTIDE SEQUENCE [LARGE SCALE GENOMIC DNA]</scope>
    <source>
        <strain evidence="3 4">WH53</strain>
    </source>
</reference>
<accession>A0ABS5ZA11</accession>
<feature type="domain" description="Rhodanese" evidence="2">
    <location>
        <begin position="170"/>
        <end position="281"/>
    </location>
</feature>
<protein>
    <submittedName>
        <fullName evidence="3">Sulfurtransferase</fullName>
    </submittedName>
</protein>
<keyword evidence="1" id="KW-0677">Repeat</keyword>
<dbReference type="PROSITE" id="PS00380">
    <property type="entry name" value="RHODANESE_1"/>
    <property type="match status" value="1"/>
</dbReference>
<evidence type="ECO:0000256" key="1">
    <source>
        <dbReference type="ARBA" id="ARBA00022737"/>
    </source>
</evidence>
<gene>
    <name evidence="3" type="ORF">KCG35_07425</name>
</gene>
<dbReference type="InterPro" id="IPR051126">
    <property type="entry name" value="Thiosulfate_sulfurtransferase"/>
</dbReference>
<dbReference type="EMBL" id="JAGSOY010000012">
    <property type="protein sequence ID" value="MBU2710886.1"/>
    <property type="molecule type" value="Genomic_DNA"/>
</dbReference>
<keyword evidence="4" id="KW-1185">Reference proteome</keyword>
<dbReference type="CDD" id="cd01448">
    <property type="entry name" value="TST_Repeat_1"/>
    <property type="match status" value="1"/>
</dbReference>
<dbReference type="Gene3D" id="3.40.250.10">
    <property type="entry name" value="Rhodanese-like domain"/>
    <property type="match status" value="2"/>
</dbReference>
<dbReference type="PROSITE" id="PS50206">
    <property type="entry name" value="RHODANESE_3"/>
    <property type="match status" value="2"/>
</dbReference>
<evidence type="ECO:0000313" key="4">
    <source>
        <dbReference type="Proteomes" id="UP000690515"/>
    </source>
</evidence>
<name>A0ABS5ZA11_9GAMM</name>
<dbReference type="CDD" id="cd01449">
    <property type="entry name" value="TST_Repeat_2"/>
    <property type="match status" value="1"/>
</dbReference>
<proteinExistence type="predicted"/>
<comment type="caution">
    <text evidence="3">The sequence shown here is derived from an EMBL/GenBank/DDBJ whole genome shotgun (WGS) entry which is preliminary data.</text>
</comment>
<dbReference type="InterPro" id="IPR036873">
    <property type="entry name" value="Rhodanese-like_dom_sf"/>
</dbReference>
<dbReference type="InterPro" id="IPR001763">
    <property type="entry name" value="Rhodanese-like_dom"/>
</dbReference>
<dbReference type="SUPFAM" id="SSF52821">
    <property type="entry name" value="Rhodanese/Cell cycle control phosphatase"/>
    <property type="match status" value="2"/>
</dbReference>
<dbReference type="Pfam" id="PF00581">
    <property type="entry name" value="Rhodanese"/>
    <property type="match status" value="2"/>
</dbReference>
<dbReference type="SMART" id="SM00450">
    <property type="entry name" value="RHOD"/>
    <property type="match status" value="2"/>
</dbReference>
<feature type="domain" description="Rhodanese" evidence="2">
    <location>
        <begin position="32"/>
        <end position="140"/>
    </location>
</feature>
<sequence>MSNTQNNQISDTNPLRHLPLLLEPEELEPLLSTPNLLIVDLSSTENYQQGHIPGAVHLPGAALQSGEEPAKGKLPDIKKLETILAEIGYQPDKHIVAYDDEGGGWAGRLIWTLDCIGHLYSSYLNGGRITWAAEGRTLSTEPSQPHPTAPQLKLRIEPRADKAYVLSSLEQQDTVIWDARSPAEFHGEQQLALRSGHMPGAINLEWTALMDPDRQLRIREDASKILNNLGITRDKNVITHCQSHHRSGFTYLVAKVLGYQRLKAYDGSWSEWGNDPNTPIEQ</sequence>
<evidence type="ECO:0000259" key="2">
    <source>
        <dbReference type="PROSITE" id="PS50206"/>
    </source>
</evidence>
<dbReference type="Proteomes" id="UP000690515">
    <property type="component" value="Unassembled WGS sequence"/>
</dbReference>
<dbReference type="PANTHER" id="PTHR43855:SF1">
    <property type="entry name" value="THIOSULFATE SULFURTRANSFERASE"/>
    <property type="match status" value="1"/>
</dbReference>
<dbReference type="InterPro" id="IPR001307">
    <property type="entry name" value="Thiosulphate_STrfase_CS"/>
</dbReference>
<dbReference type="PANTHER" id="PTHR43855">
    <property type="entry name" value="THIOSULFATE SULFURTRANSFERASE"/>
    <property type="match status" value="1"/>
</dbReference>